<accession>A0A9W8U1R9</accession>
<dbReference type="Pfam" id="PF00583">
    <property type="entry name" value="Acetyltransf_1"/>
    <property type="match status" value="1"/>
</dbReference>
<proteinExistence type="predicted"/>
<dbReference type="InterPro" id="IPR051556">
    <property type="entry name" value="N-term/lysine_N-AcTrnsfr"/>
</dbReference>
<dbReference type="InterPro" id="IPR016181">
    <property type="entry name" value="Acyl_CoA_acyltransferase"/>
</dbReference>
<dbReference type="PROSITE" id="PS51186">
    <property type="entry name" value="GNAT"/>
    <property type="match status" value="1"/>
</dbReference>
<keyword evidence="1" id="KW-0808">Transferase</keyword>
<dbReference type="EMBL" id="JANVFU010000002">
    <property type="protein sequence ID" value="KAJ3748977.1"/>
    <property type="molecule type" value="Genomic_DNA"/>
</dbReference>
<dbReference type="GO" id="GO:0031415">
    <property type="term" value="C:NatA complex"/>
    <property type="evidence" value="ECO:0007669"/>
    <property type="project" value="TreeGrafter"/>
</dbReference>
<dbReference type="Proteomes" id="UP001142393">
    <property type="component" value="Unassembled WGS sequence"/>
</dbReference>
<dbReference type="GO" id="GO:0016747">
    <property type="term" value="F:acyltransferase activity, transferring groups other than amino-acyl groups"/>
    <property type="evidence" value="ECO:0007669"/>
    <property type="project" value="InterPro"/>
</dbReference>
<dbReference type="PANTHER" id="PTHR42919:SF8">
    <property type="entry name" value="N-ALPHA-ACETYLTRANSFERASE 50"/>
    <property type="match status" value="1"/>
</dbReference>
<dbReference type="SUPFAM" id="SSF55729">
    <property type="entry name" value="Acyl-CoA N-acyltransferases (Nat)"/>
    <property type="match status" value="1"/>
</dbReference>
<evidence type="ECO:0000313" key="4">
    <source>
        <dbReference type="EMBL" id="KAJ3748977.1"/>
    </source>
</evidence>
<gene>
    <name evidence="4" type="ORF">DFH05DRAFT_626411</name>
</gene>
<reference evidence="4 5" key="1">
    <citation type="journal article" date="2023" name="Proc. Natl. Acad. Sci. U.S.A.">
        <title>A global phylogenomic analysis of the shiitake genus Lentinula.</title>
        <authorList>
            <person name="Sierra-Patev S."/>
            <person name="Min B."/>
            <person name="Naranjo-Ortiz M."/>
            <person name="Looney B."/>
            <person name="Konkel Z."/>
            <person name="Slot J.C."/>
            <person name="Sakamoto Y."/>
            <person name="Steenwyk J.L."/>
            <person name="Rokas A."/>
            <person name="Carro J."/>
            <person name="Camarero S."/>
            <person name="Ferreira P."/>
            <person name="Molpeceres G."/>
            <person name="Ruiz-Duenas F.J."/>
            <person name="Serrano A."/>
            <person name="Henrissat B."/>
            <person name="Drula E."/>
            <person name="Hughes K.W."/>
            <person name="Mata J.L."/>
            <person name="Ishikawa N.K."/>
            <person name="Vargas-Isla R."/>
            <person name="Ushijima S."/>
            <person name="Smith C.A."/>
            <person name="Donoghue J."/>
            <person name="Ahrendt S."/>
            <person name="Andreopoulos W."/>
            <person name="He G."/>
            <person name="LaButti K."/>
            <person name="Lipzen A."/>
            <person name="Ng V."/>
            <person name="Riley R."/>
            <person name="Sandor L."/>
            <person name="Barry K."/>
            <person name="Martinez A.T."/>
            <person name="Xiao Y."/>
            <person name="Gibbons J.G."/>
            <person name="Terashima K."/>
            <person name="Grigoriev I.V."/>
            <person name="Hibbett D."/>
        </authorList>
    </citation>
    <scope>NUCLEOTIDE SEQUENCE [LARGE SCALE GENOMIC DNA]</scope>
    <source>
        <strain evidence="4 5">TFB7810</strain>
    </source>
</reference>
<feature type="domain" description="N-acetyltransferase" evidence="3">
    <location>
        <begin position="9"/>
        <end position="180"/>
    </location>
</feature>
<evidence type="ECO:0000259" key="3">
    <source>
        <dbReference type="PROSITE" id="PS51186"/>
    </source>
</evidence>
<evidence type="ECO:0000256" key="2">
    <source>
        <dbReference type="ARBA" id="ARBA00023315"/>
    </source>
</evidence>
<dbReference type="CDD" id="cd04301">
    <property type="entry name" value="NAT_SF"/>
    <property type="match status" value="1"/>
</dbReference>
<dbReference type="InterPro" id="IPR000182">
    <property type="entry name" value="GNAT_dom"/>
</dbReference>
<keyword evidence="5" id="KW-1185">Reference proteome</keyword>
<evidence type="ECO:0000313" key="5">
    <source>
        <dbReference type="Proteomes" id="UP001142393"/>
    </source>
</evidence>
<dbReference type="PANTHER" id="PTHR42919">
    <property type="entry name" value="N-ALPHA-ACETYLTRANSFERASE"/>
    <property type="match status" value="1"/>
</dbReference>
<dbReference type="Gene3D" id="3.40.630.30">
    <property type="match status" value="1"/>
</dbReference>
<keyword evidence="2" id="KW-0012">Acyltransferase</keyword>
<sequence length="181" mass="20942">MGSAVNARVSFASLTPHNLGTLRKLNAVLFPISYSDRFYEDVLKPEVDEFCKLVYYNDIPVGTICCRIETKGDEFHLYLMTMGVLAVCELRYPFPEYNDSIPTKPYRSRGLGSQSLQQVIEATKLHNKPKISKIYLHVQISNVEAKKFYEKHGFQEVGIHEKYYKKLVPRDAWIMELTIEQ</sequence>
<name>A0A9W8U1R9_9AGAR</name>
<comment type="caution">
    <text evidence="4">The sequence shown here is derived from an EMBL/GenBank/DDBJ whole genome shotgun (WGS) entry which is preliminary data.</text>
</comment>
<dbReference type="GO" id="GO:0007064">
    <property type="term" value="P:mitotic sister chromatid cohesion"/>
    <property type="evidence" value="ECO:0007669"/>
    <property type="project" value="TreeGrafter"/>
</dbReference>
<organism evidence="4 5">
    <name type="scientific">Lentinula detonsa</name>
    <dbReference type="NCBI Taxonomy" id="2804962"/>
    <lineage>
        <taxon>Eukaryota</taxon>
        <taxon>Fungi</taxon>
        <taxon>Dikarya</taxon>
        <taxon>Basidiomycota</taxon>
        <taxon>Agaricomycotina</taxon>
        <taxon>Agaricomycetes</taxon>
        <taxon>Agaricomycetidae</taxon>
        <taxon>Agaricales</taxon>
        <taxon>Marasmiineae</taxon>
        <taxon>Omphalotaceae</taxon>
        <taxon>Lentinula</taxon>
    </lineage>
</organism>
<dbReference type="AlphaFoldDB" id="A0A9W8U1R9"/>
<protein>
    <submittedName>
        <fullName evidence="4">N-acetyltransferase NAT13</fullName>
    </submittedName>
</protein>
<evidence type="ECO:0000256" key="1">
    <source>
        <dbReference type="ARBA" id="ARBA00022679"/>
    </source>
</evidence>